<evidence type="ECO:0000256" key="11">
    <source>
        <dbReference type="SAM" id="MobiDB-lite"/>
    </source>
</evidence>
<keyword evidence="3" id="KW-0540">Nuclease</keyword>
<evidence type="ECO:0000256" key="4">
    <source>
        <dbReference type="ARBA" id="ARBA00022759"/>
    </source>
</evidence>
<evidence type="ECO:0000256" key="6">
    <source>
        <dbReference type="ARBA" id="ARBA00023157"/>
    </source>
</evidence>
<keyword evidence="7" id="KW-0325">Glycoprotein</keyword>
<dbReference type="PROSITE" id="PS00531">
    <property type="entry name" value="RNASE_T2_2"/>
    <property type="match status" value="1"/>
</dbReference>
<dbReference type="AlphaFoldDB" id="A0A317WUF1"/>
<dbReference type="EMBL" id="MSFL01000003">
    <property type="protein sequence ID" value="PWY89969.1"/>
    <property type="molecule type" value="Genomic_DNA"/>
</dbReference>
<gene>
    <name evidence="13" type="ORF">BO70DRAFT_330126</name>
</gene>
<evidence type="ECO:0000256" key="10">
    <source>
        <dbReference type="RuleBase" id="RU004328"/>
    </source>
</evidence>
<dbReference type="InterPro" id="IPR033130">
    <property type="entry name" value="RNase_T2_His_AS_2"/>
</dbReference>
<dbReference type="GO" id="GO:0016787">
    <property type="term" value="F:hydrolase activity"/>
    <property type="evidence" value="ECO:0007669"/>
    <property type="project" value="UniProtKB-KW"/>
</dbReference>
<keyword evidence="6" id="KW-1015">Disulfide bond</keyword>
<dbReference type="PANTHER" id="PTHR11240">
    <property type="entry name" value="RIBONUCLEASE T2"/>
    <property type="match status" value="1"/>
</dbReference>
<evidence type="ECO:0000256" key="9">
    <source>
        <dbReference type="PIRSR" id="PIRSR633697-1"/>
    </source>
</evidence>
<evidence type="ECO:0000256" key="5">
    <source>
        <dbReference type="ARBA" id="ARBA00022801"/>
    </source>
</evidence>
<dbReference type="GO" id="GO:0006401">
    <property type="term" value="P:RNA catabolic process"/>
    <property type="evidence" value="ECO:0007669"/>
    <property type="project" value="TreeGrafter"/>
</dbReference>
<feature type="active site" evidence="9">
    <location>
        <position position="72"/>
    </location>
</feature>
<dbReference type="STRING" id="1448321.A0A317WUF1"/>
<protein>
    <recommendedName>
        <fullName evidence="2">ribonuclease T2</fullName>
        <ecNumber evidence="2">4.6.1.19</ecNumber>
    </recommendedName>
</protein>
<dbReference type="CDD" id="cd01061">
    <property type="entry name" value="RNase_T2_euk"/>
    <property type="match status" value="1"/>
</dbReference>
<evidence type="ECO:0000256" key="3">
    <source>
        <dbReference type="ARBA" id="ARBA00022722"/>
    </source>
</evidence>
<dbReference type="VEuPathDB" id="FungiDB:BO70DRAFT_330126"/>
<feature type="active site" evidence="9">
    <location>
        <position position="136"/>
    </location>
</feature>
<evidence type="ECO:0000256" key="8">
    <source>
        <dbReference type="ARBA" id="ARBA00023239"/>
    </source>
</evidence>
<evidence type="ECO:0000313" key="13">
    <source>
        <dbReference type="EMBL" id="PWY89969.1"/>
    </source>
</evidence>
<feature type="signal peptide" evidence="12">
    <location>
        <begin position="1"/>
        <end position="20"/>
    </location>
</feature>
<feature type="region of interest" description="Disordered" evidence="11">
    <location>
        <begin position="242"/>
        <end position="302"/>
    </location>
</feature>
<dbReference type="InterPro" id="IPR001568">
    <property type="entry name" value="RNase_T2-like"/>
</dbReference>
<evidence type="ECO:0000256" key="12">
    <source>
        <dbReference type="SAM" id="SignalP"/>
    </source>
</evidence>
<dbReference type="GeneID" id="37063052"/>
<accession>A0A317WUF1</accession>
<dbReference type="PANTHER" id="PTHR11240:SF79">
    <property type="entry name" value="RIBONUCLEASE T2"/>
    <property type="match status" value="1"/>
</dbReference>
<proteinExistence type="inferred from homology"/>
<dbReference type="EC" id="4.6.1.19" evidence="2"/>
<dbReference type="InterPro" id="IPR033697">
    <property type="entry name" value="Ribonuclease_T2_eukaryotic"/>
</dbReference>
<dbReference type="GO" id="GO:0033897">
    <property type="term" value="F:ribonuclease T2 activity"/>
    <property type="evidence" value="ECO:0007669"/>
    <property type="project" value="UniProtKB-EC"/>
</dbReference>
<dbReference type="PROSITE" id="PS00530">
    <property type="entry name" value="RNASE_T2_1"/>
    <property type="match status" value="1"/>
</dbReference>
<dbReference type="InterPro" id="IPR018188">
    <property type="entry name" value="RNase_T2_His_AS_1"/>
</dbReference>
<dbReference type="Gene3D" id="3.90.730.10">
    <property type="entry name" value="Ribonuclease T2-like"/>
    <property type="match status" value="1"/>
</dbReference>
<dbReference type="OrthoDB" id="435754at2759"/>
<evidence type="ECO:0000256" key="1">
    <source>
        <dbReference type="ARBA" id="ARBA00007469"/>
    </source>
</evidence>
<dbReference type="GO" id="GO:0003723">
    <property type="term" value="F:RNA binding"/>
    <property type="evidence" value="ECO:0007669"/>
    <property type="project" value="InterPro"/>
</dbReference>
<organism evidence="13 14">
    <name type="scientific">Aspergillus heteromorphus CBS 117.55</name>
    <dbReference type="NCBI Taxonomy" id="1448321"/>
    <lineage>
        <taxon>Eukaryota</taxon>
        <taxon>Fungi</taxon>
        <taxon>Dikarya</taxon>
        <taxon>Ascomycota</taxon>
        <taxon>Pezizomycotina</taxon>
        <taxon>Eurotiomycetes</taxon>
        <taxon>Eurotiomycetidae</taxon>
        <taxon>Eurotiales</taxon>
        <taxon>Aspergillaceae</taxon>
        <taxon>Aspergillus</taxon>
        <taxon>Aspergillus subgen. Circumdati</taxon>
    </lineage>
</organism>
<feature type="chain" id="PRO_5016319460" description="ribonuclease T2" evidence="12">
    <location>
        <begin position="21"/>
        <end position="302"/>
    </location>
</feature>
<keyword evidence="5" id="KW-0378">Hydrolase</keyword>
<feature type="compositionally biased region" description="Gly residues" evidence="11">
    <location>
        <begin position="265"/>
        <end position="290"/>
    </location>
</feature>
<dbReference type="Proteomes" id="UP000247233">
    <property type="component" value="Unassembled WGS sequence"/>
</dbReference>
<evidence type="ECO:0000313" key="14">
    <source>
        <dbReference type="Proteomes" id="UP000247233"/>
    </source>
</evidence>
<dbReference type="GO" id="GO:0005576">
    <property type="term" value="C:extracellular region"/>
    <property type="evidence" value="ECO:0007669"/>
    <property type="project" value="TreeGrafter"/>
</dbReference>
<sequence>MSFLPSVGVLALALSSGVLATIDTCPSDSPLSCSSSTTEASCCYNSPGGSLLQTQFWDYDPSDGLSDSWTIHGLWPDNCDGTYQEYCDDAREYSNITEILEAQGRTELLAYMQDYWPDYEGADEDETFWEHEWNKHGTCINTIEPSCYTDYYAQEEVGDFFQQVVDLFKTLDSYGALANASIVPSEDQTYELSDIKDALAAIHGGYAPYIGCEDDALSELYYYFNVKGSAIGGTYEPAESLEDSACPDSGIRYPPKYSSSSSSGSGSGSSGSSGKGGGSSGGSGHGGGRGGHYKRSQKNRLN</sequence>
<reference evidence="13 14" key="1">
    <citation type="submission" date="2016-12" db="EMBL/GenBank/DDBJ databases">
        <title>The genomes of Aspergillus section Nigri reveals drivers in fungal speciation.</title>
        <authorList>
            <consortium name="DOE Joint Genome Institute"/>
            <person name="Vesth T.C."/>
            <person name="Nybo J."/>
            <person name="Theobald S."/>
            <person name="Brandl J."/>
            <person name="Frisvad J.C."/>
            <person name="Nielsen K.F."/>
            <person name="Lyhne E.K."/>
            <person name="Kogle M.E."/>
            <person name="Kuo A."/>
            <person name="Riley R."/>
            <person name="Clum A."/>
            <person name="Nolan M."/>
            <person name="Lipzen A."/>
            <person name="Salamov A."/>
            <person name="Henrissat B."/>
            <person name="Wiebenga A."/>
            <person name="De Vries R.P."/>
            <person name="Grigoriev I.V."/>
            <person name="Mortensen U.H."/>
            <person name="Andersen M.R."/>
            <person name="Baker S.E."/>
        </authorList>
    </citation>
    <scope>NUCLEOTIDE SEQUENCE [LARGE SCALE GENOMIC DNA]</scope>
    <source>
        <strain evidence="13 14">CBS 117.55</strain>
    </source>
</reference>
<keyword evidence="12" id="KW-0732">Signal</keyword>
<comment type="caution">
    <text evidence="13">The sequence shown here is derived from an EMBL/GenBank/DDBJ whole genome shotgun (WGS) entry which is preliminary data.</text>
</comment>
<evidence type="ECO:0000256" key="7">
    <source>
        <dbReference type="ARBA" id="ARBA00023180"/>
    </source>
</evidence>
<feature type="compositionally biased region" description="Basic residues" evidence="11">
    <location>
        <begin position="291"/>
        <end position="302"/>
    </location>
</feature>
<dbReference type="Pfam" id="PF00445">
    <property type="entry name" value="Ribonuclease_T2"/>
    <property type="match status" value="1"/>
</dbReference>
<feature type="active site" evidence="9">
    <location>
        <position position="132"/>
    </location>
</feature>
<keyword evidence="4" id="KW-0255">Endonuclease</keyword>
<dbReference type="InterPro" id="IPR036430">
    <property type="entry name" value="RNase_T2-like_sf"/>
</dbReference>
<dbReference type="SUPFAM" id="SSF55895">
    <property type="entry name" value="Ribonuclease Rh-like"/>
    <property type="match status" value="1"/>
</dbReference>
<dbReference type="RefSeq" id="XP_025402800.1">
    <property type="nucleotide sequence ID" value="XM_025540815.1"/>
</dbReference>
<keyword evidence="14" id="KW-1185">Reference proteome</keyword>
<keyword evidence="8" id="KW-0456">Lyase</keyword>
<dbReference type="FunFam" id="3.90.730.10:FF:000004">
    <property type="entry name" value="Ribonuclease T2-like"/>
    <property type="match status" value="1"/>
</dbReference>
<comment type="similarity">
    <text evidence="1 10">Belongs to the RNase T2 family.</text>
</comment>
<name>A0A317WUF1_9EURO</name>
<evidence type="ECO:0000256" key="2">
    <source>
        <dbReference type="ARBA" id="ARBA00012571"/>
    </source>
</evidence>